<name>A0A1V0S9E0_9VIRU</name>
<feature type="transmembrane region" description="Helical" evidence="1">
    <location>
        <begin position="222"/>
        <end position="239"/>
    </location>
</feature>
<reference evidence="3" key="1">
    <citation type="journal article" date="2017" name="Science">
        <title>Giant viruses with an expanded complement of translation system components.</title>
        <authorList>
            <person name="Schulz F."/>
            <person name="Yutin N."/>
            <person name="Ivanova N.N."/>
            <person name="Ortega D.R."/>
            <person name="Lee T.K."/>
            <person name="Vierheilig J."/>
            <person name="Daims H."/>
            <person name="Horn M."/>
            <person name="Wagner M."/>
            <person name="Jensen G.J."/>
            <person name="Kyrpides N.C."/>
            <person name="Koonin E.V."/>
            <person name="Woyke T."/>
        </authorList>
    </citation>
    <scope>NUCLEOTIDE SEQUENCE</scope>
    <source>
        <strain evidence="3">CTV1</strain>
    </source>
</reference>
<keyword evidence="1" id="KW-0472">Membrane</keyword>
<dbReference type="EMBL" id="KY684083">
    <property type="protein sequence ID" value="ARF08268.1"/>
    <property type="molecule type" value="Genomic_DNA"/>
</dbReference>
<organism evidence="3">
    <name type="scientific">Catovirus CTV1</name>
    <dbReference type="NCBI Taxonomy" id="1977631"/>
    <lineage>
        <taxon>Viruses</taxon>
        <taxon>Varidnaviria</taxon>
        <taxon>Bamfordvirae</taxon>
        <taxon>Nucleocytoviricota</taxon>
        <taxon>Megaviricetes</taxon>
        <taxon>Imitervirales</taxon>
        <taxon>Mimiviridae</taxon>
        <taxon>Klosneuvirinae</taxon>
        <taxon>Catovirus</taxon>
    </lineage>
</organism>
<protein>
    <submittedName>
        <fullName evidence="3">Fatty acid desaturase</fullName>
    </submittedName>
</protein>
<gene>
    <name evidence="3" type="ORF">Catovirus_1_318</name>
</gene>
<dbReference type="InterPro" id="IPR005804">
    <property type="entry name" value="FA_desaturase_dom"/>
</dbReference>
<feature type="transmembrane region" description="Helical" evidence="1">
    <location>
        <begin position="21"/>
        <end position="39"/>
    </location>
</feature>
<dbReference type="GO" id="GO:0006629">
    <property type="term" value="P:lipid metabolic process"/>
    <property type="evidence" value="ECO:0007669"/>
    <property type="project" value="InterPro"/>
</dbReference>
<dbReference type="GO" id="GO:0016717">
    <property type="term" value="F:oxidoreductase activity, acting on paired donors, with oxidation of a pair of donors resulting in the reduction of molecular oxygen to two molecules of water"/>
    <property type="evidence" value="ECO:0007669"/>
    <property type="project" value="TreeGrafter"/>
</dbReference>
<accession>A0A1V0S9E0</accession>
<evidence type="ECO:0000259" key="2">
    <source>
        <dbReference type="Pfam" id="PF00487"/>
    </source>
</evidence>
<keyword evidence="1" id="KW-1133">Transmembrane helix</keyword>
<feature type="transmembrane region" description="Helical" evidence="1">
    <location>
        <begin position="169"/>
        <end position="202"/>
    </location>
</feature>
<sequence length="307" mass="37092">MEKNNKTLLYKHISKYSYANWILSLFHTMSTLCLFYICIKYLNIITVPLLSLILVRTFIIFHDLAHNNFFPNKKINFLLGNIFGILILTPLSNWTEEHSLHHKHANNINKKQYTQTAVWTLEQYNKSNFLDKLKYKFIYGKYTLFTIIPWLYFTVYQHSKANIYENTCHLLYILIIFCYFNWYNIFLIFVAYWFASIIGFFIFHSQHSFDGVYKEKQEKWDYFLNGIYGCSFLQVPWYLQFFTLGIEYHHIHHLNAMIPSYNLKNCHDSSKELFDDVKKVYISDIIHNMSYSLYDFNAKNFEDVYEN</sequence>
<dbReference type="Pfam" id="PF00487">
    <property type="entry name" value="FA_desaturase"/>
    <property type="match status" value="1"/>
</dbReference>
<dbReference type="GO" id="GO:0016020">
    <property type="term" value="C:membrane"/>
    <property type="evidence" value="ECO:0007669"/>
    <property type="project" value="TreeGrafter"/>
</dbReference>
<dbReference type="PANTHER" id="PTHR19353">
    <property type="entry name" value="FATTY ACID DESATURASE 2"/>
    <property type="match status" value="1"/>
</dbReference>
<feature type="transmembrane region" description="Helical" evidence="1">
    <location>
        <begin position="137"/>
        <end position="157"/>
    </location>
</feature>
<dbReference type="InterPro" id="IPR012171">
    <property type="entry name" value="Fatty_acid_desaturase"/>
</dbReference>
<feature type="transmembrane region" description="Helical" evidence="1">
    <location>
        <begin position="45"/>
        <end position="65"/>
    </location>
</feature>
<feature type="transmembrane region" description="Helical" evidence="1">
    <location>
        <begin position="77"/>
        <end position="94"/>
    </location>
</feature>
<proteinExistence type="predicted"/>
<feature type="domain" description="Fatty acid desaturase" evidence="2">
    <location>
        <begin position="46"/>
        <end position="282"/>
    </location>
</feature>
<evidence type="ECO:0000256" key="1">
    <source>
        <dbReference type="SAM" id="Phobius"/>
    </source>
</evidence>
<keyword evidence="1" id="KW-0812">Transmembrane</keyword>
<dbReference type="PANTHER" id="PTHR19353:SF73">
    <property type="entry name" value="FATTY ACID DESATURASE"/>
    <property type="match status" value="1"/>
</dbReference>
<evidence type="ECO:0000313" key="3">
    <source>
        <dbReference type="EMBL" id="ARF08268.1"/>
    </source>
</evidence>